<dbReference type="InterPro" id="IPR012677">
    <property type="entry name" value="Nucleotide-bd_a/b_plait_sf"/>
</dbReference>
<feature type="compositionally biased region" description="Basic and acidic residues" evidence="2">
    <location>
        <begin position="1356"/>
        <end position="1370"/>
    </location>
</feature>
<feature type="compositionally biased region" description="Basic and acidic residues" evidence="2">
    <location>
        <begin position="1280"/>
        <end position="1297"/>
    </location>
</feature>
<feature type="compositionally biased region" description="Polar residues" evidence="2">
    <location>
        <begin position="627"/>
        <end position="641"/>
    </location>
</feature>
<dbReference type="InterPro" id="IPR035979">
    <property type="entry name" value="RBD_domain_sf"/>
</dbReference>
<dbReference type="SUPFAM" id="SSF54928">
    <property type="entry name" value="RNA-binding domain, RBD"/>
    <property type="match status" value="1"/>
</dbReference>
<feature type="compositionally biased region" description="Basic residues" evidence="2">
    <location>
        <begin position="1105"/>
        <end position="1117"/>
    </location>
</feature>
<feature type="compositionally biased region" description="Low complexity" evidence="2">
    <location>
        <begin position="1401"/>
        <end position="1422"/>
    </location>
</feature>
<evidence type="ECO:0000259" key="3">
    <source>
        <dbReference type="PROSITE" id="PS50102"/>
    </source>
</evidence>
<dbReference type="Gene3D" id="3.30.70.330">
    <property type="match status" value="1"/>
</dbReference>
<accession>A0A4Z0YUM3</accession>
<evidence type="ECO:0000256" key="2">
    <source>
        <dbReference type="SAM" id="MobiDB-lite"/>
    </source>
</evidence>
<feature type="region of interest" description="Disordered" evidence="2">
    <location>
        <begin position="1012"/>
        <end position="1131"/>
    </location>
</feature>
<dbReference type="Proteomes" id="UP000297716">
    <property type="component" value="Unassembled WGS sequence"/>
</dbReference>
<feature type="compositionally biased region" description="Polar residues" evidence="2">
    <location>
        <begin position="1012"/>
        <end position="1021"/>
    </location>
</feature>
<feature type="region of interest" description="Disordered" evidence="2">
    <location>
        <begin position="1238"/>
        <end position="1564"/>
    </location>
</feature>
<name>A0A4Z0YUM3_9PEZI</name>
<proteinExistence type="predicted"/>
<dbReference type="EMBL" id="SKBN01000237">
    <property type="protein sequence ID" value="TGJ80162.1"/>
    <property type="molecule type" value="Genomic_DNA"/>
</dbReference>
<feature type="region of interest" description="Disordered" evidence="2">
    <location>
        <begin position="301"/>
        <end position="328"/>
    </location>
</feature>
<feature type="region of interest" description="Disordered" evidence="2">
    <location>
        <begin position="929"/>
        <end position="949"/>
    </location>
</feature>
<feature type="compositionally biased region" description="Basic residues" evidence="2">
    <location>
        <begin position="1423"/>
        <end position="1433"/>
    </location>
</feature>
<dbReference type="PROSITE" id="PS50102">
    <property type="entry name" value="RRM"/>
    <property type="match status" value="1"/>
</dbReference>
<feature type="compositionally biased region" description="Polar residues" evidence="2">
    <location>
        <begin position="1250"/>
        <end position="1270"/>
    </location>
</feature>
<dbReference type="OrthoDB" id="3941926at2759"/>
<feature type="region of interest" description="Disordered" evidence="2">
    <location>
        <begin position="443"/>
        <end position="462"/>
    </location>
</feature>
<sequence>MPPKYPLYSGFTVIDALGKAGEPKDSAQFQAGEPPVNFFTQPPKGSAAVFSTVFGTRPFRLVPNPTYERQGHYWWAAEIQRVCDELRRNLPDACRNIETPQDYWDLYKYFDAFDIYYRGAQNLWNVINTFVFENEYAQEVVDKEQKLQTEHHTPLFKSLAAESLKKPGIQAKLLTWDGEKQPDILKVLTTYELQIFFAGYEDYPEHFLGAIRDIFRNHYESLRKGLPLTHCLDSVEGQDISIPERLAALRRHLEEALDDPFMDKFEIPNRIVNGIVIADGTSETAARKAGYKRIISSTNNSTSQAFVRDDSTNGPPPATELPREDANPCYKEGATNRTVSGLSTAGRCSSAPSLGSESAVILSDPFTDETRVHPRDGHEVDKKHMGCEKLANPKTPSADTQNASNALQIAMNAPDSGLQQIPSIVNQTLPLVWHHTNPRRASYHQSSSTFVPGPLPSSQLPGTRDRGMSYSAFANQIPTYALSQQHAQGLPPTIQQGYYPGPVHMQPNGGGYTNNATPLYIQAGQRQQYNAPPALTGGSGGFREHKRNYSNKIPSNGKWQHVGSDDIHGPKAVFRKDGHNHGVGQWQGRESNESDRRTSTASTSGGFQRFNHTRPQQYNEHADPRQTQRGITATGSSSQAPASLGHLTSEYSDKDRTVFISRLRDGANQSDSTIECLKQHFSKFGRIDDVIPVVRNSTAFFIKFSNSQAAVAAVQTEPRVRVNGLGNSPVWVQFRTGSQFFAPFPPKNLLYSTNNQGRLTHNPPQEQRVALPQPLNTRPNNLHAHSQSFQYQRPLPEGPVAMFGAMASTGHPSGINLNGAAEHAIGVLDRAATQSGFGKETGRSYTGLGGPNVTLQPLQGLAPIDAKGTPGTASHQSLHGAQFDGMLPQESTQDLVKNIADLTHDIITSRQANLRGSPNNTVQPDCNPPQGAITPRDAQANPAGLSDNRDSMKLDEIASIDYGTVRIRPGKAQYMPIPPDWRVEPQPSRAASQIGQVTTANTGQMFQPVLSTTKGGQQVQTPAGDIAARSQHKDSEDVHLNEHLDISSHAKRKASEKNGDDDIPGQSSAKKVAKVTQPDNPSQDTRSSQPGGHQHKESVASQTRNSKKKKKNHKNKTPRLSAPENASTNAPYQTQTFKPAITTSNLPQYPQQLTREVGPGAAVLHVAEPFYVQTPAAHGNPRSNENEPFPPYRDVFSAPQFPLRTHKSYATGLAPNRSISSNVSMIIQDSSRKLHTLNPGAQNFVPPPTESNTRNSTSMPAPQSQTTPTIAQPVFGNTADDNKDDTSLKATGKENNRGRMNTGTRQGGGKGKYKNGKAWRNNRNSINIPPTTDRELQVQTEASKRTGSQDATKVQAPDDQKTEAPEKKLEATTTTKAKPKNDKKTEVKDLKRPESRMDPGSTKAALTTTPTPTPAATTSSKPKQGKMKNRPAPKKGVGTQPTTKANVRAENTTSKGPDNSKPAQTQTSSGLRSQVPHSNPNPAKPVINADEFPALPSGTHKPVPALAPIPLFAPHVASVPNPWQKAGRSTPALTSSPKPSSPKDGESESREKEPHFPGDERKGG</sequence>
<organism evidence="4 5">
    <name type="scientific">Xylaria hypoxylon</name>
    <dbReference type="NCBI Taxonomy" id="37992"/>
    <lineage>
        <taxon>Eukaryota</taxon>
        <taxon>Fungi</taxon>
        <taxon>Dikarya</taxon>
        <taxon>Ascomycota</taxon>
        <taxon>Pezizomycotina</taxon>
        <taxon>Sordariomycetes</taxon>
        <taxon>Xylariomycetidae</taxon>
        <taxon>Xylariales</taxon>
        <taxon>Xylariaceae</taxon>
        <taxon>Xylaria</taxon>
    </lineage>
</organism>
<feature type="compositionally biased region" description="Basic and acidic residues" evidence="2">
    <location>
        <begin position="1541"/>
        <end position="1564"/>
    </location>
</feature>
<protein>
    <recommendedName>
        <fullName evidence="3">RRM domain-containing protein</fullName>
    </recommendedName>
</protein>
<dbReference type="STRING" id="37992.A0A4Z0YUM3"/>
<feature type="domain" description="RRM" evidence="3">
    <location>
        <begin position="656"/>
        <end position="737"/>
    </location>
</feature>
<evidence type="ECO:0000313" key="5">
    <source>
        <dbReference type="Proteomes" id="UP000297716"/>
    </source>
</evidence>
<feature type="compositionally biased region" description="Polar residues" evidence="2">
    <location>
        <begin position="443"/>
        <end position="461"/>
    </location>
</feature>
<dbReference type="InterPro" id="IPR000504">
    <property type="entry name" value="RRM_dom"/>
</dbReference>
<feature type="compositionally biased region" description="Basic and acidic residues" evidence="2">
    <location>
        <begin position="1031"/>
        <end position="1060"/>
    </location>
</feature>
<keyword evidence="5" id="KW-1185">Reference proteome</keyword>
<keyword evidence="1" id="KW-0694">RNA-binding</keyword>
<feature type="compositionally biased region" description="Polar residues" evidence="2">
    <location>
        <begin position="1077"/>
        <end position="1091"/>
    </location>
</feature>
<reference evidence="4 5" key="1">
    <citation type="submission" date="2019-03" db="EMBL/GenBank/DDBJ databases">
        <title>Draft genome sequence of Xylaria hypoxylon DSM 108379, a ubiquitous saprotrophic-parasitic fungi on hardwood.</title>
        <authorList>
            <person name="Buettner E."/>
            <person name="Leonhardt S."/>
            <person name="Gebauer A.M."/>
            <person name="Liers C."/>
            <person name="Hofrichter M."/>
            <person name="Kellner H."/>
        </authorList>
    </citation>
    <scope>NUCLEOTIDE SEQUENCE [LARGE SCALE GENOMIC DNA]</scope>
    <source>
        <strain evidence="4 5">DSM 108379</strain>
    </source>
</reference>
<gene>
    <name evidence="4" type="ORF">E0Z10_g8599</name>
</gene>
<comment type="caution">
    <text evidence="4">The sequence shown here is derived from an EMBL/GenBank/DDBJ whole genome shotgun (WGS) entry which is preliminary data.</text>
</comment>
<feature type="compositionally biased region" description="Polar residues" evidence="2">
    <location>
        <begin position="1439"/>
        <end position="1481"/>
    </location>
</feature>
<evidence type="ECO:0000313" key="4">
    <source>
        <dbReference type="EMBL" id="TGJ80162.1"/>
    </source>
</evidence>
<dbReference type="GO" id="GO:0003723">
    <property type="term" value="F:RNA binding"/>
    <property type="evidence" value="ECO:0007669"/>
    <property type="project" value="UniProtKB-UniRule"/>
</dbReference>
<feature type="compositionally biased region" description="Polar residues" evidence="2">
    <location>
        <begin position="1337"/>
        <end position="1352"/>
    </location>
</feature>
<feature type="compositionally biased region" description="Polar residues" evidence="2">
    <location>
        <begin position="1321"/>
        <end position="1330"/>
    </location>
</feature>
<evidence type="ECO:0000256" key="1">
    <source>
        <dbReference type="PROSITE-ProRule" id="PRU00176"/>
    </source>
</evidence>
<feature type="compositionally biased region" description="Basic and acidic residues" evidence="2">
    <location>
        <begin position="1379"/>
        <end position="1397"/>
    </location>
</feature>
<feature type="region of interest" description="Disordered" evidence="2">
    <location>
        <begin position="573"/>
        <end position="648"/>
    </location>
</feature>